<comment type="similarity">
    <text evidence="2">Belongs to the RRP1 family.</text>
</comment>
<feature type="region of interest" description="Disordered" evidence="5">
    <location>
        <begin position="1"/>
        <end position="22"/>
    </location>
</feature>
<evidence type="ECO:0000256" key="3">
    <source>
        <dbReference type="ARBA" id="ARBA00022552"/>
    </source>
</evidence>
<gene>
    <name evidence="6" type="ORF">EHS24_005407</name>
</gene>
<dbReference type="GO" id="GO:0005634">
    <property type="term" value="C:nucleus"/>
    <property type="evidence" value="ECO:0007669"/>
    <property type="project" value="UniProtKB-SubCell"/>
</dbReference>
<dbReference type="OrthoDB" id="2019504at2759"/>
<evidence type="ECO:0008006" key="8">
    <source>
        <dbReference type="Google" id="ProtNLM"/>
    </source>
</evidence>
<sequence>MPSVESKKSKGKGKAVPAEAKATASLPLGKQLAHTDKAVRDQAVRNLEAFLSRGSGEAGGAYEPLSDSEMAKLWKGLFYCFWMSDKPLVQQALATDLANLLLRIDPGTGRAARIEASLGFLDGFWTALVREWGGIDRLRIDKYYMLIRRYVNATFRLLAREEWDSDAVERVNTIIGGASGPMSWQDKSVPSSLASHLADVYLEELDKVLAEGDVAPAPVVDLVYPHIVLLARTRTQAVHTRLMTVVFTPLITALSPRVVEVVERPAKRLRGPVPVPAPVVADDEDDEDALFAAIARTAAVEGKQATKAQAKTALLQAMFKEAAQEGAVESNRRKIYTVVREQGDDDEDDE</sequence>
<dbReference type="PANTHER" id="PTHR13026">
    <property type="entry name" value="NNP-1 PROTEIN NOVEL NUCLEAR PROTEIN 1 NOP52"/>
    <property type="match status" value="1"/>
</dbReference>
<accession>A0A427XCP1</accession>
<evidence type="ECO:0000256" key="1">
    <source>
        <dbReference type="ARBA" id="ARBA00004123"/>
    </source>
</evidence>
<name>A0A427XCP1_9TREE</name>
<reference evidence="6 7" key="1">
    <citation type="submission" date="2018-11" db="EMBL/GenBank/DDBJ databases">
        <title>Genome sequence of Apiotrichum porosum DSM 27194.</title>
        <authorList>
            <person name="Aliyu H."/>
            <person name="Gorte O."/>
            <person name="Ochsenreither K."/>
        </authorList>
    </citation>
    <scope>NUCLEOTIDE SEQUENCE [LARGE SCALE GENOMIC DNA]</scope>
    <source>
        <strain evidence="6 7">DSM 27194</strain>
    </source>
</reference>
<dbReference type="AlphaFoldDB" id="A0A427XCP1"/>
<dbReference type="GeneID" id="39589950"/>
<dbReference type="Proteomes" id="UP000279236">
    <property type="component" value="Unassembled WGS sequence"/>
</dbReference>
<dbReference type="EMBL" id="RSCE01000022">
    <property type="protein sequence ID" value="RSH76660.1"/>
    <property type="molecule type" value="Genomic_DNA"/>
</dbReference>
<dbReference type="STRING" id="105984.A0A427XCP1"/>
<dbReference type="Pfam" id="PF05997">
    <property type="entry name" value="Nop52"/>
    <property type="match status" value="1"/>
</dbReference>
<dbReference type="RefSeq" id="XP_028471807.1">
    <property type="nucleotide sequence ID" value="XM_028620932.1"/>
</dbReference>
<comment type="caution">
    <text evidence="6">The sequence shown here is derived from an EMBL/GenBank/DDBJ whole genome shotgun (WGS) entry which is preliminary data.</text>
</comment>
<evidence type="ECO:0000313" key="7">
    <source>
        <dbReference type="Proteomes" id="UP000279236"/>
    </source>
</evidence>
<dbReference type="InterPro" id="IPR010301">
    <property type="entry name" value="RRP1"/>
</dbReference>
<evidence type="ECO:0000313" key="6">
    <source>
        <dbReference type="EMBL" id="RSH76660.1"/>
    </source>
</evidence>
<dbReference type="GO" id="GO:0006364">
    <property type="term" value="P:rRNA processing"/>
    <property type="evidence" value="ECO:0007669"/>
    <property type="project" value="UniProtKB-KW"/>
</dbReference>
<keyword evidence="4" id="KW-0539">Nucleus</keyword>
<evidence type="ECO:0000256" key="2">
    <source>
        <dbReference type="ARBA" id="ARBA00006374"/>
    </source>
</evidence>
<comment type="subcellular location">
    <subcellularLocation>
        <location evidence="1">Nucleus</location>
    </subcellularLocation>
</comment>
<keyword evidence="7" id="KW-1185">Reference proteome</keyword>
<dbReference type="PANTHER" id="PTHR13026:SF0">
    <property type="entry name" value="RIBOSOMAL RNA PROCESSING 1B"/>
    <property type="match status" value="1"/>
</dbReference>
<evidence type="ECO:0000256" key="4">
    <source>
        <dbReference type="ARBA" id="ARBA00023242"/>
    </source>
</evidence>
<evidence type="ECO:0000256" key="5">
    <source>
        <dbReference type="SAM" id="MobiDB-lite"/>
    </source>
</evidence>
<keyword evidence="3" id="KW-0698">rRNA processing</keyword>
<dbReference type="GO" id="GO:0030688">
    <property type="term" value="C:preribosome, small subunit precursor"/>
    <property type="evidence" value="ECO:0007669"/>
    <property type="project" value="InterPro"/>
</dbReference>
<proteinExistence type="inferred from homology"/>
<organism evidence="6 7">
    <name type="scientific">Apiotrichum porosum</name>
    <dbReference type="NCBI Taxonomy" id="105984"/>
    <lineage>
        <taxon>Eukaryota</taxon>
        <taxon>Fungi</taxon>
        <taxon>Dikarya</taxon>
        <taxon>Basidiomycota</taxon>
        <taxon>Agaricomycotina</taxon>
        <taxon>Tremellomycetes</taxon>
        <taxon>Trichosporonales</taxon>
        <taxon>Trichosporonaceae</taxon>
        <taxon>Apiotrichum</taxon>
    </lineage>
</organism>
<protein>
    <recommendedName>
        <fullName evidence="8">Ribosomal RNA-processing protein 1</fullName>
    </recommendedName>
</protein>